<dbReference type="InterPro" id="IPR036390">
    <property type="entry name" value="WH_DNA-bd_sf"/>
</dbReference>
<protein>
    <submittedName>
        <fullName evidence="6">LysR family transcriptional regulator</fullName>
    </submittedName>
</protein>
<dbReference type="PANTHER" id="PTHR30419:SF31">
    <property type="entry name" value="BLR3139 PROTEIN"/>
    <property type="match status" value="1"/>
</dbReference>
<dbReference type="InterPro" id="IPR050950">
    <property type="entry name" value="HTH-type_LysR_regulators"/>
</dbReference>
<evidence type="ECO:0000256" key="4">
    <source>
        <dbReference type="ARBA" id="ARBA00023163"/>
    </source>
</evidence>
<dbReference type="Pfam" id="PF03466">
    <property type="entry name" value="LysR_substrate"/>
    <property type="match status" value="1"/>
</dbReference>
<dbReference type="SUPFAM" id="SSF46785">
    <property type="entry name" value="Winged helix' DNA-binding domain"/>
    <property type="match status" value="1"/>
</dbReference>
<dbReference type="GO" id="GO:0003677">
    <property type="term" value="F:DNA binding"/>
    <property type="evidence" value="ECO:0007669"/>
    <property type="project" value="UniProtKB-KW"/>
</dbReference>
<dbReference type="EMBL" id="SMFY01000001">
    <property type="protein sequence ID" value="TCK30541.1"/>
    <property type="molecule type" value="Genomic_DNA"/>
</dbReference>
<dbReference type="InterPro" id="IPR000847">
    <property type="entry name" value="LysR_HTH_N"/>
</dbReference>
<comment type="similarity">
    <text evidence="1">Belongs to the LysR transcriptional regulatory family.</text>
</comment>
<comment type="caution">
    <text evidence="6">The sequence shown here is derived from an EMBL/GenBank/DDBJ whole genome shotgun (WGS) entry which is preliminary data.</text>
</comment>
<dbReference type="FunFam" id="1.10.10.10:FF:000001">
    <property type="entry name" value="LysR family transcriptional regulator"/>
    <property type="match status" value="1"/>
</dbReference>
<dbReference type="PANTHER" id="PTHR30419">
    <property type="entry name" value="HTH-TYPE TRANSCRIPTIONAL REGULATOR YBHD"/>
    <property type="match status" value="1"/>
</dbReference>
<dbReference type="SUPFAM" id="SSF53850">
    <property type="entry name" value="Periplasmic binding protein-like II"/>
    <property type="match status" value="1"/>
</dbReference>
<dbReference type="PROSITE" id="PS50931">
    <property type="entry name" value="HTH_LYSR"/>
    <property type="match status" value="1"/>
</dbReference>
<dbReference type="PRINTS" id="PR00039">
    <property type="entry name" value="HTHLYSR"/>
</dbReference>
<dbReference type="Gene3D" id="1.10.10.10">
    <property type="entry name" value="Winged helix-like DNA-binding domain superfamily/Winged helix DNA-binding domain"/>
    <property type="match status" value="1"/>
</dbReference>
<evidence type="ECO:0000256" key="2">
    <source>
        <dbReference type="ARBA" id="ARBA00023015"/>
    </source>
</evidence>
<feature type="domain" description="HTH lysR-type" evidence="5">
    <location>
        <begin position="10"/>
        <end position="65"/>
    </location>
</feature>
<dbReference type="GO" id="GO:0005829">
    <property type="term" value="C:cytosol"/>
    <property type="evidence" value="ECO:0007669"/>
    <property type="project" value="TreeGrafter"/>
</dbReference>
<evidence type="ECO:0000256" key="1">
    <source>
        <dbReference type="ARBA" id="ARBA00009437"/>
    </source>
</evidence>
<dbReference type="Pfam" id="PF00126">
    <property type="entry name" value="HTH_1"/>
    <property type="match status" value="1"/>
</dbReference>
<keyword evidence="3" id="KW-0238">DNA-binding</keyword>
<evidence type="ECO:0000259" key="5">
    <source>
        <dbReference type="PROSITE" id="PS50931"/>
    </source>
</evidence>
<accession>A0A4R1I8N0</accession>
<keyword evidence="7" id="KW-1185">Reference proteome</keyword>
<evidence type="ECO:0000256" key="3">
    <source>
        <dbReference type="ARBA" id="ARBA00023125"/>
    </source>
</evidence>
<name>A0A4R1I8N0_ANCAQ</name>
<dbReference type="Gene3D" id="3.40.190.290">
    <property type="match status" value="1"/>
</dbReference>
<organism evidence="6 7">
    <name type="scientific">Ancylobacter aquaticus</name>
    <dbReference type="NCBI Taxonomy" id="100"/>
    <lineage>
        <taxon>Bacteria</taxon>
        <taxon>Pseudomonadati</taxon>
        <taxon>Pseudomonadota</taxon>
        <taxon>Alphaproteobacteria</taxon>
        <taxon>Hyphomicrobiales</taxon>
        <taxon>Xanthobacteraceae</taxon>
        <taxon>Ancylobacter</taxon>
    </lineage>
</organism>
<reference evidence="6 7" key="1">
    <citation type="submission" date="2019-03" db="EMBL/GenBank/DDBJ databases">
        <title>Genomic Encyclopedia of Type Strains, Phase IV (KMG-IV): sequencing the most valuable type-strain genomes for metagenomic binning, comparative biology and taxonomic classification.</title>
        <authorList>
            <person name="Goeker M."/>
        </authorList>
    </citation>
    <scope>NUCLEOTIDE SEQUENCE [LARGE SCALE GENOMIC DNA]</scope>
    <source>
        <strain evidence="6 7">DSM 101</strain>
    </source>
</reference>
<keyword evidence="2" id="KW-0805">Transcription regulation</keyword>
<evidence type="ECO:0000313" key="7">
    <source>
        <dbReference type="Proteomes" id="UP000295030"/>
    </source>
</evidence>
<dbReference type="Proteomes" id="UP000295030">
    <property type="component" value="Unassembled WGS sequence"/>
</dbReference>
<dbReference type="InterPro" id="IPR005119">
    <property type="entry name" value="LysR_subst-bd"/>
</dbReference>
<gene>
    <name evidence="6" type="ORF">EV667_0632</name>
</gene>
<sequence>MTSQKASRVIDRFELLLALAKERHFGRAAESCGVTQPTLSAGLKQLEEQLGVRLVERGSRFIGFTPEGERALQWARRVIGDVRAMRQEIAGMRKGLSGHLRIAAIPTAMPMLSELTTPFHAKHADVRFTLISASSNEVLRLIENLEADAGITYLDNDPLGRLKTVPLYKEGYRFLTSVGAPLGDRTTVTWEDVAQVPLCLLTPDMQNRRIVDKQLAEAGHAKIVPMLEANSTIALLSHVRTGKWASVVANTLADVFAFPANIRSLPIEGPEVLHQMGLVVLDREPMTPIVTALLAEARAVAPGLTERI</sequence>
<dbReference type="GO" id="GO:0003700">
    <property type="term" value="F:DNA-binding transcription factor activity"/>
    <property type="evidence" value="ECO:0007669"/>
    <property type="project" value="InterPro"/>
</dbReference>
<evidence type="ECO:0000313" key="6">
    <source>
        <dbReference type="EMBL" id="TCK30541.1"/>
    </source>
</evidence>
<proteinExistence type="inferred from homology"/>
<keyword evidence="4" id="KW-0804">Transcription</keyword>
<dbReference type="CDD" id="cd05466">
    <property type="entry name" value="PBP2_LTTR_substrate"/>
    <property type="match status" value="1"/>
</dbReference>
<dbReference type="InterPro" id="IPR036388">
    <property type="entry name" value="WH-like_DNA-bd_sf"/>
</dbReference>
<dbReference type="AlphaFoldDB" id="A0A4R1I8N0"/>